<comment type="caution">
    <text evidence="2">The sequence shown here is derived from an EMBL/GenBank/DDBJ whole genome shotgun (WGS) entry which is preliminary data.</text>
</comment>
<keyword evidence="1" id="KW-0812">Transmembrane</keyword>
<evidence type="ECO:0000313" key="2">
    <source>
        <dbReference type="EMBL" id="MPM62519.1"/>
    </source>
</evidence>
<keyword evidence="1" id="KW-1133">Transmembrane helix</keyword>
<accession>A0A645BAL8</accession>
<feature type="transmembrane region" description="Helical" evidence="1">
    <location>
        <begin position="139"/>
        <end position="160"/>
    </location>
</feature>
<dbReference type="AlphaFoldDB" id="A0A645BAL8"/>
<dbReference type="EMBL" id="VSSQ01018908">
    <property type="protein sequence ID" value="MPM62519.1"/>
    <property type="molecule type" value="Genomic_DNA"/>
</dbReference>
<organism evidence="2">
    <name type="scientific">bioreactor metagenome</name>
    <dbReference type="NCBI Taxonomy" id="1076179"/>
    <lineage>
        <taxon>unclassified sequences</taxon>
        <taxon>metagenomes</taxon>
        <taxon>ecological metagenomes</taxon>
    </lineage>
</organism>
<feature type="transmembrane region" description="Helical" evidence="1">
    <location>
        <begin position="7"/>
        <end position="30"/>
    </location>
</feature>
<protein>
    <recommendedName>
        <fullName evidence="3">TIGR01906 family membrane protein</fullName>
    </recommendedName>
</protein>
<feature type="transmembrane region" description="Helical" evidence="1">
    <location>
        <begin position="204"/>
        <end position="224"/>
    </location>
</feature>
<evidence type="ECO:0008006" key="3">
    <source>
        <dbReference type="Google" id="ProtNLM"/>
    </source>
</evidence>
<gene>
    <name evidence="2" type="ORF">SDC9_109392</name>
</gene>
<dbReference type="Pfam" id="PF07314">
    <property type="entry name" value="Lit"/>
    <property type="match status" value="1"/>
</dbReference>
<name>A0A645BAL8_9ZZZZ</name>
<proteinExistence type="predicted"/>
<dbReference type="NCBIfam" id="TIGR01906">
    <property type="entry name" value="integ_TIGR01906"/>
    <property type="match status" value="1"/>
</dbReference>
<sequence>MNLCKRILMTISAMAMIFMLILTSASFVIFGNMNYYRQEFEKYDVTKNIDMSMDNIMYVMDELMNYLHNDRENLENIVTEVNGQQKDFFSTREKEHMADCKVLFDNGFMFRKICSFVFIALTLIMIFAKWFDIRQFIKICGIISIVLILAAAAVAIAAFIDFEACFIMFHKLFFDNDLWLLDPETDLIINVLVEDFFADISLKIGVFCMSVPTALAVFGGALYIKDKKRRNV</sequence>
<dbReference type="InterPro" id="IPR010178">
    <property type="entry name" value="Lit"/>
</dbReference>
<evidence type="ECO:0000256" key="1">
    <source>
        <dbReference type="SAM" id="Phobius"/>
    </source>
</evidence>
<keyword evidence="1" id="KW-0472">Membrane</keyword>
<feature type="transmembrane region" description="Helical" evidence="1">
    <location>
        <begin position="108"/>
        <end position="127"/>
    </location>
</feature>
<reference evidence="2" key="1">
    <citation type="submission" date="2019-08" db="EMBL/GenBank/DDBJ databases">
        <authorList>
            <person name="Kucharzyk K."/>
            <person name="Murdoch R.W."/>
            <person name="Higgins S."/>
            <person name="Loffler F."/>
        </authorList>
    </citation>
    <scope>NUCLEOTIDE SEQUENCE</scope>
</reference>